<evidence type="ECO:0000313" key="1">
    <source>
        <dbReference type="EMBL" id="ACA69680.1"/>
    </source>
</evidence>
<dbReference type="EMBL" id="CP000950">
    <property type="protein sequence ID" value="ACA69680.1"/>
    <property type="molecule type" value="Genomic_DNA"/>
</dbReference>
<proteinExistence type="predicted"/>
<sequence length="67" mass="7934">MLIHAKAKQPKLNDNKSLKHEQTTKIAYVNRVKKPTSAETRLHSLTHYFKKIKNKFIEMKLMTLQLK</sequence>
<name>A0A0H3B7P4_YERPY</name>
<dbReference type="KEGG" id="ypy:YPK_3413"/>
<dbReference type="RefSeq" id="WP_002209410.1">
    <property type="nucleotide sequence ID" value="NZ_CP009792.1"/>
</dbReference>
<dbReference type="PATRIC" id="fig|502800.11.peg.4150"/>
<organism evidence="1">
    <name type="scientific">Yersinia pseudotuberculosis serotype O:3 (strain YPIII)</name>
    <dbReference type="NCBI Taxonomy" id="502800"/>
    <lineage>
        <taxon>Bacteria</taxon>
        <taxon>Pseudomonadati</taxon>
        <taxon>Pseudomonadota</taxon>
        <taxon>Gammaproteobacteria</taxon>
        <taxon>Enterobacterales</taxon>
        <taxon>Yersiniaceae</taxon>
        <taxon>Yersinia</taxon>
    </lineage>
</organism>
<gene>
    <name evidence="1" type="ordered locus">YPK_3413</name>
</gene>
<dbReference type="GeneID" id="57975365"/>
<accession>A0A0H3B7P4</accession>
<reference evidence="1" key="1">
    <citation type="submission" date="2008-02" db="EMBL/GenBank/DDBJ databases">
        <title>Complete sequence of Yersinia pseudotuberculosis YPIII.</title>
        <authorList>
            <consortium name="US DOE Joint Genome Institute"/>
            <person name="Challacombe J.F."/>
            <person name="Bruce D."/>
            <person name="Detter J.C."/>
            <person name="Green L."/>
            <person name="Land M."/>
            <person name="Munk C."/>
            <person name="Lindler L.E."/>
            <person name="Nikolich M.P."/>
            <person name="Brettin T."/>
        </authorList>
    </citation>
    <scope>NUCLEOTIDE SEQUENCE</scope>
    <source>
        <strain evidence="1">YPIII</strain>
    </source>
</reference>
<protein>
    <submittedName>
        <fullName evidence="1">Uncharacterized protein</fullName>
    </submittedName>
</protein>
<dbReference type="AlphaFoldDB" id="A0A0H3B7P4"/>